<evidence type="ECO:0000256" key="2">
    <source>
        <dbReference type="ARBA" id="ARBA00022932"/>
    </source>
</evidence>
<dbReference type="HOGENOM" id="CLU_006229_4_3_6"/>
<evidence type="ECO:0000256" key="3">
    <source>
        <dbReference type="ARBA" id="ARBA00049244"/>
    </source>
</evidence>
<dbReference type="OrthoDB" id="9811073at2"/>
<dbReference type="eggNOG" id="COG0470">
    <property type="taxonomic scope" value="Bacteria"/>
</dbReference>
<comment type="catalytic activity">
    <reaction evidence="3">
        <text>DNA(n) + a 2'-deoxyribonucleoside 5'-triphosphate = DNA(n+1) + diphosphate</text>
        <dbReference type="Rhea" id="RHEA:22508"/>
        <dbReference type="Rhea" id="RHEA-COMP:17339"/>
        <dbReference type="Rhea" id="RHEA-COMP:17340"/>
        <dbReference type="ChEBI" id="CHEBI:33019"/>
        <dbReference type="ChEBI" id="CHEBI:61560"/>
        <dbReference type="ChEBI" id="CHEBI:173112"/>
        <dbReference type="EC" id="2.7.7.7"/>
    </reaction>
</comment>
<sequence length="324" mass="36585">MSRLAALTDYPWLTPAWQAWLQAKTRLGHAYLLTGSMGIGMDILLRQMAHSLMCDQVGEGGHPLELDQHPDFMTLTPLEGKKELTIDQVRNLQQWLNQTAHQGGRKLVVIEQLERLNLAAFNALLKSLEEPPANCIFLLSTYQPGRLPATIRSRCQWLKIASPTMDQAKNWLATQQPLADAQLERALLMNWQAPLAALSWLEQGYLELDAQWQADLAGLVARQKTVTNVVQSWLKWDENFNILQAFQVAVQQALWASLADEGPQQAWLDLAQQLLWAEKDLRGNANKTLLYESITMAYLMAHQQPTQPLTRIDFSPIPSQGFGL</sequence>
<dbReference type="Pfam" id="PF13177">
    <property type="entry name" value="DNA_pol3_delta2"/>
    <property type="match status" value="1"/>
</dbReference>
<dbReference type="EC" id="2.7.7.7" evidence="1"/>
<dbReference type="InterPro" id="IPR050238">
    <property type="entry name" value="DNA_Rep/Repair_Clamp_Loader"/>
</dbReference>
<protein>
    <recommendedName>
        <fullName evidence="1">DNA-directed DNA polymerase</fullName>
        <ecNumber evidence="1">2.7.7.7</ecNumber>
    </recommendedName>
</protein>
<keyword evidence="2" id="KW-0808">Transferase</keyword>
<accession>W0DR29</accession>
<dbReference type="Gene3D" id="3.40.50.300">
    <property type="entry name" value="P-loop containing nucleotide triphosphate hydrolases"/>
    <property type="match status" value="1"/>
</dbReference>
<dbReference type="AlphaFoldDB" id="W0DR29"/>
<dbReference type="InParanoid" id="W0DR29"/>
<reference evidence="4 5" key="1">
    <citation type="submission" date="2013-12" db="EMBL/GenBank/DDBJ databases">
        <authorList>
            <consortium name="DOE Joint Genome Institute"/>
            <person name="Kappler U."/>
            <person name="Huntemann M."/>
            <person name="Han J."/>
            <person name="Chen A."/>
            <person name="Kyrpides N."/>
            <person name="Mavromatis K."/>
            <person name="Markowitz V."/>
            <person name="Palaniappan K."/>
            <person name="Ivanova N."/>
            <person name="Schaumberg A."/>
            <person name="Pati A."/>
            <person name="Liolios K."/>
            <person name="Nordberg H.P."/>
            <person name="Cantor M.N."/>
            <person name="Hua S.X."/>
            <person name="Woyke T."/>
        </authorList>
    </citation>
    <scope>NUCLEOTIDE SEQUENCE [LARGE SCALE GENOMIC DNA]</scope>
    <source>
        <strain evidence="5">AL2</strain>
    </source>
</reference>
<dbReference type="Proteomes" id="UP000005380">
    <property type="component" value="Chromosome"/>
</dbReference>
<dbReference type="GO" id="GO:0009360">
    <property type="term" value="C:DNA polymerase III complex"/>
    <property type="evidence" value="ECO:0007669"/>
    <property type="project" value="TreeGrafter"/>
</dbReference>
<proteinExistence type="predicted"/>
<evidence type="ECO:0000313" key="4">
    <source>
        <dbReference type="EMBL" id="AHF00917.1"/>
    </source>
</evidence>
<dbReference type="InterPro" id="IPR027417">
    <property type="entry name" value="P-loop_NTPase"/>
</dbReference>
<organism evidence="4 5">
    <name type="scientific">Thiomicrospira aerophila AL3</name>
    <dbReference type="NCBI Taxonomy" id="717772"/>
    <lineage>
        <taxon>Bacteria</taxon>
        <taxon>Pseudomonadati</taxon>
        <taxon>Pseudomonadota</taxon>
        <taxon>Gammaproteobacteria</taxon>
        <taxon>Thiotrichales</taxon>
        <taxon>Piscirickettsiaceae</taxon>
        <taxon>Thiomicrospira</taxon>
    </lineage>
</organism>
<keyword evidence="2" id="KW-0239">DNA-directed DNA polymerase</keyword>
<keyword evidence="2" id="KW-0548">Nucleotidyltransferase</keyword>
<dbReference type="GO" id="GO:0003887">
    <property type="term" value="F:DNA-directed DNA polymerase activity"/>
    <property type="evidence" value="ECO:0007669"/>
    <property type="project" value="UniProtKB-KW"/>
</dbReference>
<dbReference type="FunCoup" id="W0DR29">
    <property type="interactions" value="183"/>
</dbReference>
<gene>
    <name evidence="4" type="ORF">THIAE_03205</name>
</gene>
<keyword evidence="5" id="KW-1185">Reference proteome</keyword>
<dbReference type="EMBL" id="CP007030">
    <property type="protein sequence ID" value="AHF00917.1"/>
    <property type="molecule type" value="Genomic_DNA"/>
</dbReference>
<dbReference type="GO" id="GO:0006261">
    <property type="term" value="P:DNA-templated DNA replication"/>
    <property type="evidence" value="ECO:0007669"/>
    <property type="project" value="TreeGrafter"/>
</dbReference>
<dbReference type="PANTHER" id="PTHR11669:SF8">
    <property type="entry name" value="DNA POLYMERASE III SUBUNIT DELTA"/>
    <property type="match status" value="1"/>
</dbReference>
<dbReference type="PANTHER" id="PTHR11669">
    <property type="entry name" value="REPLICATION FACTOR C / DNA POLYMERASE III GAMMA-TAU SUBUNIT"/>
    <property type="match status" value="1"/>
</dbReference>
<name>W0DR29_9GAMM</name>
<dbReference type="STRING" id="717772.THIAE_03205"/>
<dbReference type="KEGG" id="tao:THIAE_03205"/>
<evidence type="ECO:0000313" key="5">
    <source>
        <dbReference type="Proteomes" id="UP000005380"/>
    </source>
</evidence>
<evidence type="ECO:0000256" key="1">
    <source>
        <dbReference type="ARBA" id="ARBA00012417"/>
    </source>
</evidence>
<dbReference type="SUPFAM" id="SSF52540">
    <property type="entry name" value="P-loop containing nucleoside triphosphate hydrolases"/>
    <property type="match status" value="1"/>
</dbReference>
<dbReference type="RefSeq" id="WP_006459318.1">
    <property type="nucleotide sequence ID" value="NZ_CP007030.1"/>
</dbReference>